<reference evidence="5" key="1">
    <citation type="submission" date="2024-07" db="EMBL/GenBank/DDBJ databases">
        <title>Two chromosome-level genome assemblies of Korean endemic species Abeliophyllum distichum and Forsythia ovata (Oleaceae).</title>
        <authorList>
            <person name="Jang H."/>
        </authorList>
    </citation>
    <scope>NUCLEOTIDE SEQUENCE [LARGE SCALE GENOMIC DNA]</scope>
</reference>
<dbReference type="Gene3D" id="3.50.50.60">
    <property type="entry name" value="FAD/NAD(P)-binding domain"/>
    <property type="match status" value="1"/>
</dbReference>
<evidence type="ECO:0000256" key="3">
    <source>
        <dbReference type="SAM" id="MobiDB-lite"/>
    </source>
</evidence>
<dbReference type="InterPro" id="IPR005288">
    <property type="entry name" value="NadB"/>
</dbReference>
<feature type="region of interest" description="Disordered" evidence="3">
    <location>
        <begin position="1"/>
        <end position="24"/>
    </location>
</feature>
<evidence type="ECO:0000256" key="1">
    <source>
        <dbReference type="ARBA" id="ARBA00001974"/>
    </source>
</evidence>
<dbReference type="PANTHER" id="PTHR42716:SF2">
    <property type="entry name" value="L-ASPARTATE OXIDASE, CHLOROPLASTIC"/>
    <property type="match status" value="1"/>
</dbReference>
<organism evidence="4 5">
    <name type="scientific">Abeliophyllum distichum</name>
    <dbReference type="NCBI Taxonomy" id="126358"/>
    <lineage>
        <taxon>Eukaryota</taxon>
        <taxon>Viridiplantae</taxon>
        <taxon>Streptophyta</taxon>
        <taxon>Embryophyta</taxon>
        <taxon>Tracheophyta</taxon>
        <taxon>Spermatophyta</taxon>
        <taxon>Magnoliopsida</taxon>
        <taxon>eudicotyledons</taxon>
        <taxon>Gunneridae</taxon>
        <taxon>Pentapetalae</taxon>
        <taxon>asterids</taxon>
        <taxon>lamiids</taxon>
        <taxon>Lamiales</taxon>
        <taxon>Oleaceae</taxon>
        <taxon>Forsythieae</taxon>
        <taxon>Abeliophyllum</taxon>
    </lineage>
</organism>
<evidence type="ECO:0000256" key="2">
    <source>
        <dbReference type="ARBA" id="ARBA00022827"/>
    </source>
</evidence>
<evidence type="ECO:0000313" key="4">
    <source>
        <dbReference type="EMBL" id="KAL2454560.1"/>
    </source>
</evidence>
<name>A0ABD1NSH4_9LAMI</name>
<comment type="cofactor">
    <cofactor evidence="1">
        <name>FAD</name>
        <dbReference type="ChEBI" id="CHEBI:57692"/>
    </cofactor>
</comment>
<sequence length="127" mass="14275">MSASFDHGEDGNSHLAREGGHSHRKIMHAADMTGKEIEKALLEAVRKDPNIVVFEHHFAIYLLTSQGTTKRLRFKGGFSSNFNFLQLARADLAEEKFRNGLLRFAADFPKFCNGLNVKTEKGKELLV</sequence>
<accession>A0ABD1NSH4</accession>
<dbReference type="EMBL" id="JBFOLK010000333">
    <property type="protein sequence ID" value="KAL2454560.1"/>
    <property type="molecule type" value="Genomic_DNA"/>
</dbReference>
<dbReference type="SUPFAM" id="SSF51905">
    <property type="entry name" value="FAD/NAD(P)-binding domain"/>
    <property type="match status" value="1"/>
</dbReference>
<keyword evidence="2" id="KW-0274">FAD</keyword>
<comment type="caution">
    <text evidence="4">The sequence shown here is derived from an EMBL/GenBank/DDBJ whole genome shotgun (WGS) entry which is preliminary data.</text>
</comment>
<keyword evidence="2" id="KW-0285">Flavoprotein</keyword>
<keyword evidence="5" id="KW-1185">Reference proteome</keyword>
<dbReference type="Proteomes" id="UP001604336">
    <property type="component" value="Unassembled WGS sequence"/>
</dbReference>
<feature type="compositionally biased region" description="Basic and acidic residues" evidence="3">
    <location>
        <begin position="1"/>
        <end position="21"/>
    </location>
</feature>
<proteinExistence type="predicted"/>
<gene>
    <name evidence="4" type="ORF">Adt_47941</name>
</gene>
<dbReference type="InterPro" id="IPR036188">
    <property type="entry name" value="FAD/NAD-bd_sf"/>
</dbReference>
<protein>
    <submittedName>
        <fullName evidence="4">L-aspartate oxidase</fullName>
    </submittedName>
</protein>
<evidence type="ECO:0000313" key="5">
    <source>
        <dbReference type="Proteomes" id="UP001604336"/>
    </source>
</evidence>
<dbReference type="PANTHER" id="PTHR42716">
    <property type="entry name" value="L-ASPARTATE OXIDASE"/>
    <property type="match status" value="1"/>
</dbReference>
<dbReference type="AlphaFoldDB" id="A0ABD1NSH4"/>